<feature type="region of interest" description="Disordered" evidence="1">
    <location>
        <begin position="198"/>
        <end position="217"/>
    </location>
</feature>
<dbReference type="Proteomes" id="UP001490365">
    <property type="component" value="Unassembled WGS sequence"/>
</dbReference>
<gene>
    <name evidence="2" type="ORF">ABT211_46795</name>
</gene>
<evidence type="ECO:0000313" key="2">
    <source>
        <dbReference type="EMBL" id="MER6274665.1"/>
    </source>
</evidence>
<comment type="caution">
    <text evidence="2">The sequence shown here is derived from an EMBL/GenBank/DDBJ whole genome shotgun (WGS) entry which is preliminary data.</text>
</comment>
<name>A0ABV1TX90_9ACTN</name>
<dbReference type="RefSeq" id="WP_351962859.1">
    <property type="nucleotide sequence ID" value="NZ_JBEOZM010000075.1"/>
</dbReference>
<proteinExistence type="predicted"/>
<feature type="compositionally biased region" description="Basic and acidic residues" evidence="1">
    <location>
        <begin position="198"/>
        <end position="209"/>
    </location>
</feature>
<reference evidence="2 3" key="1">
    <citation type="submission" date="2024-06" db="EMBL/GenBank/DDBJ databases">
        <title>The Natural Products Discovery Center: Release of the First 8490 Sequenced Strains for Exploring Actinobacteria Biosynthetic Diversity.</title>
        <authorList>
            <person name="Kalkreuter E."/>
            <person name="Kautsar S.A."/>
            <person name="Yang D."/>
            <person name="Bader C.D."/>
            <person name="Teijaro C.N."/>
            <person name="Fluegel L."/>
            <person name="Davis C.M."/>
            <person name="Simpson J.R."/>
            <person name="Lauterbach L."/>
            <person name="Steele A.D."/>
            <person name="Gui C."/>
            <person name="Meng S."/>
            <person name="Li G."/>
            <person name="Viehrig K."/>
            <person name="Ye F."/>
            <person name="Su P."/>
            <person name="Kiefer A.F."/>
            <person name="Nichols A."/>
            <person name="Cepeda A.J."/>
            <person name="Yan W."/>
            <person name="Fan B."/>
            <person name="Jiang Y."/>
            <person name="Adhikari A."/>
            <person name="Zheng C.-J."/>
            <person name="Schuster L."/>
            <person name="Cowan T.M."/>
            <person name="Smanski M.J."/>
            <person name="Chevrette M.G."/>
            <person name="De Carvalho L.P.S."/>
            <person name="Shen B."/>
        </authorList>
    </citation>
    <scope>NUCLEOTIDE SEQUENCE [LARGE SCALE GENOMIC DNA]</scope>
    <source>
        <strain evidence="2 3">NPDC001694</strain>
    </source>
</reference>
<accession>A0ABV1TX90</accession>
<evidence type="ECO:0000256" key="1">
    <source>
        <dbReference type="SAM" id="MobiDB-lite"/>
    </source>
</evidence>
<organism evidence="2 3">
    <name type="scientific">Streptomyces sp. 900105755</name>
    <dbReference type="NCBI Taxonomy" id="3154389"/>
    <lineage>
        <taxon>Bacteria</taxon>
        <taxon>Bacillati</taxon>
        <taxon>Actinomycetota</taxon>
        <taxon>Actinomycetes</taxon>
        <taxon>Kitasatosporales</taxon>
        <taxon>Streptomycetaceae</taxon>
        <taxon>Streptomyces</taxon>
    </lineage>
</organism>
<keyword evidence="3" id="KW-1185">Reference proteome</keyword>
<sequence length="217" mass="23976">MNPQSWLDAFVERNAADLARMREYCEQSLAVAMEAERKKRPVPEDVQGAVVAMEMRDRVLLAAANPVFKSGNFALVEKPNRSVCLREKRTGHEIRVRKAKEPPILNAAAYRPPDIHQPPIFDADGDGLDSGLTPVLVWHIDPSDLMADFRAVIVDDLEELNHSPMTVCASREVPLLATLKDANVAAAASAVNDDFDDLVDRRRPREAGGTRDTPTQA</sequence>
<evidence type="ECO:0000313" key="3">
    <source>
        <dbReference type="Proteomes" id="UP001490365"/>
    </source>
</evidence>
<protein>
    <submittedName>
        <fullName evidence="2">Uncharacterized protein</fullName>
    </submittedName>
</protein>
<dbReference type="EMBL" id="JBEOZM010000075">
    <property type="protein sequence ID" value="MER6274665.1"/>
    <property type="molecule type" value="Genomic_DNA"/>
</dbReference>